<organism evidence="1 2">
    <name type="scientific">Accumulibacter regalis</name>
    <dbReference type="NCBI Taxonomy" id="522306"/>
    <lineage>
        <taxon>Bacteria</taxon>
        <taxon>Pseudomonadati</taxon>
        <taxon>Pseudomonadota</taxon>
        <taxon>Betaproteobacteria</taxon>
        <taxon>Candidatus Accumulibacter</taxon>
    </lineage>
</organism>
<name>A0A011P395_ACCRE</name>
<sequence>MVSSTVLTLCVIPALYALVKQWQLRRELAKVPVLPLSES</sequence>
<dbReference type="eggNOG" id="COG3696">
    <property type="taxonomic scope" value="Bacteria"/>
</dbReference>
<dbReference type="STRING" id="1454004.AW11_01519"/>
<evidence type="ECO:0008006" key="3">
    <source>
        <dbReference type="Google" id="ProtNLM"/>
    </source>
</evidence>
<protein>
    <recommendedName>
        <fullName evidence="3">Acriflavin resistance protein</fullName>
    </recommendedName>
</protein>
<dbReference type="PATRIC" id="fig|1454004.3.peg.1565"/>
<dbReference type="Proteomes" id="UP000022141">
    <property type="component" value="Unassembled WGS sequence"/>
</dbReference>
<reference evidence="1" key="1">
    <citation type="submission" date="2014-02" db="EMBL/GenBank/DDBJ databases">
        <title>Expanding our view of genomic diversity in Candidatus Accumulibacter clades.</title>
        <authorList>
            <person name="Skennerton C.T."/>
            <person name="Barr J.J."/>
            <person name="Slater F.R."/>
            <person name="Bond P.L."/>
            <person name="Tyson G.W."/>
        </authorList>
    </citation>
    <scope>NUCLEOTIDE SEQUENCE [LARGE SCALE GENOMIC DNA]</scope>
</reference>
<evidence type="ECO:0000313" key="2">
    <source>
        <dbReference type="Proteomes" id="UP000022141"/>
    </source>
</evidence>
<gene>
    <name evidence="1" type="ORF">AW11_01519</name>
</gene>
<accession>A0A011P395</accession>
<proteinExistence type="predicted"/>
<keyword evidence="2" id="KW-1185">Reference proteome</keyword>
<comment type="caution">
    <text evidence="1">The sequence shown here is derived from an EMBL/GenBank/DDBJ whole genome shotgun (WGS) entry which is preliminary data.</text>
</comment>
<dbReference type="AlphaFoldDB" id="A0A011P395"/>
<evidence type="ECO:0000313" key="1">
    <source>
        <dbReference type="EMBL" id="EXI89428.1"/>
    </source>
</evidence>
<dbReference type="EMBL" id="JEMY01000016">
    <property type="protein sequence ID" value="EXI89428.1"/>
    <property type="molecule type" value="Genomic_DNA"/>
</dbReference>